<keyword evidence="3" id="KW-0238">DNA-binding</keyword>
<dbReference type="Pfam" id="PF03466">
    <property type="entry name" value="LysR_substrate"/>
    <property type="match status" value="1"/>
</dbReference>
<feature type="domain" description="HTH lysR-type" evidence="5">
    <location>
        <begin position="1"/>
        <end position="60"/>
    </location>
</feature>
<keyword evidence="2" id="KW-0805">Transcription regulation</keyword>
<reference evidence="6 7" key="1">
    <citation type="submission" date="2023-12" db="EMBL/GenBank/DDBJ databases">
        <title>Chromobacterium sp. strain TRC.1.1.SA producing antimicrobial pigment.</title>
        <authorList>
            <person name="Verma N."/>
            <person name="Choksket S."/>
            <person name="Pinnaka A.K."/>
            <person name="Korpole S."/>
        </authorList>
    </citation>
    <scope>NUCLEOTIDE SEQUENCE [LARGE SCALE GENOMIC DNA]</scope>
    <source>
        <strain evidence="6 7">TRC1.1.SA</strain>
    </source>
</reference>
<dbReference type="InterPro" id="IPR036388">
    <property type="entry name" value="WH-like_DNA-bd_sf"/>
</dbReference>
<accession>A0ABV0CKW2</accession>
<organism evidence="6 7">
    <name type="scientific">Chromobacterium indicum</name>
    <dbReference type="NCBI Taxonomy" id="3110228"/>
    <lineage>
        <taxon>Bacteria</taxon>
        <taxon>Pseudomonadati</taxon>
        <taxon>Pseudomonadota</taxon>
        <taxon>Betaproteobacteria</taxon>
        <taxon>Neisseriales</taxon>
        <taxon>Chromobacteriaceae</taxon>
        <taxon>Chromobacterium</taxon>
    </lineage>
</organism>
<protein>
    <submittedName>
        <fullName evidence="6">LysR family transcriptional regulator</fullName>
    </submittedName>
</protein>
<evidence type="ECO:0000259" key="5">
    <source>
        <dbReference type="PROSITE" id="PS50931"/>
    </source>
</evidence>
<proteinExistence type="inferred from homology"/>
<comment type="caution">
    <text evidence="6">The sequence shown here is derived from an EMBL/GenBank/DDBJ whole genome shotgun (WGS) entry which is preliminary data.</text>
</comment>
<keyword evidence="4" id="KW-0804">Transcription</keyword>
<dbReference type="InterPro" id="IPR050950">
    <property type="entry name" value="HTH-type_LysR_regulators"/>
</dbReference>
<dbReference type="SUPFAM" id="SSF46785">
    <property type="entry name" value="Winged helix' DNA-binding domain"/>
    <property type="match status" value="1"/>
</dbReference>
<dbReference type="InterPro" id="IPR000847">
    <property type="entry name" value="LysR_HTH_N"/>
</dbReference>
<dbReference type="InterPro" id="IPR036390">
    <property type="entry name" value="WH_DNA-bd_sf"/>
</dbReference>
<keyword evidence="7" id="KW-1185">Reference proteome</keyword>
<dbReference type="RefSeq" id="WP_346788946.1">
    <property type="nucleotide sequence ID" value="NZ_JAYFSJ010000009.1"/>
</dbReference>
<dbReference type="PANTHER" id="PTHR30419">
    <property type="entry name" value="HTH-TYPE TRANSCRIPTIONAL REGULATOR YBHD"/>
    <property type="match status" value="1"/>
</dbReference>
<dbReference type="EMBL" id="JAYFSJ010000009">
    <property type="protein sequence ID" value="MEN7431716.1"/>
    <property type="molecule type" value="Genomic_DNA"/>
</dbReference>
<sequence>MDFNDQRVEYFFEATRLGGIRAAADHLDVSPSAISRQISQLEDELGAVLFERHRRSMIPTLEGNIVLEYYKRHKTEQETVITRLQEVKGIHRGHVGIVTGGGVIDDLLEASKIFSKQYPNITYNIDIHGTNDIVSAIVTDKAHIGIVFYSMPNPQLRVHRTSVQPLYAIAARGHPLANEKQPISFARLVQEKIIMPDISFGVRQILRDAEKKERCEISPYIQTNSFAVMVEFAIAGEGVTIQPKFSVRKEIENGSLVAIPIQQQNLEQAELHLITHQGRQLGIGPARLLDILANNMPAFAI</sequence>
<evidence type="ECO:0000256" key="3">
    <source>
        <dbReference type="ARBA" id="ARBA00023125"/>
    </source>
</evidence>
<dbReference type="Proteomes" id="UP001405405">
    <property type="component" value="Unassembled WGS sequence"/>
</dbReference>
<name>A0ABV0CKW2_9NEIS</name>
<evidence type="ECO:0000313" key="6">
    <source>
        <dbReference type="EMBL" id="MEN7431716.1"/>
    </source>
</evidence>
<dbReference type="PANTHER" id="PTHR30419:SF8">
    <property type="entry name" value="NITROGEN ASSIMILATION TRANSCRIPTIONAL ACTIVATOR-RELATED"/>
    <property type="match status" value="1"/>
</dbReference>
<dbReference type="SUPFAM" id="SSF53850">
    <property type="entry name" value="Periplasmic binding protein-like II"/>
    <property type="match status" value="1"/>
</dbReference>
<evidence type="ECO:0000256" key="4">
    <source>
        <dbReference type="ARBA" id="ARBA00023163"/>
    </source>
</evidence>
<evidence type="ECO:0000313" key="7">
    <source>
        <dbReference type="Proteomes" id="UP001405405"/>
    </source>
</evidence>
<gene>
    <name evidence="6" type="ORF">VA599_13230</name>
</gene>
<evidence type="ECO:0000256" key="2">
    <source>
        <dbReference type="ARBA" id="ARBA00023015"/>
    </source>
</evidence>
<comment type="similarity">
    <text evidence="1">Belongs to the LysR transcriptional regulatory family.</text>
</comment>
<dbReference type="PRINTS" id="PR00039">
    <property type="entry name" value="HTHLYSR"/>
</dbReference>
<dbReference type="Gene3D" id="1.10.10.10">
    <property type="entry name" value="Winged helix-like DNA-binding domain superfamily/Winged helix DNA-binding domain"/>
    <property type="match status" value="1"/>
</dbReference>
<dbReference type="Pfam" id="PF00126">
    <property type="entry name" value="HTH_1"/>
    <property type="match status" value="1"/>
</dbReference>
<dbReference type="PROSITE" id="PS50931">
    <property type="entry name" value="HTH_LYSR"/>
    <property type="match status" value="1"/>
</dbReference>
<evidence type="ECO:0000256" key="1">
    <source>
        <dbReference type="ARBA" id="ARBA00009437"/>
    </source>
</evidence>
<dbReference type="InterPro" id="IPR005119">
    <property type="entry name" value="LysR_subst-bd"/>
</dbReference>
<dbReference type="Gene3D" id="3.40.190.290">
    <property type="match status" value="1"/>
</dbReference>